<evidence type="ECO:0000313" key="1">
    <source>
        <dbReference type="EMBL" id="SMX30532.1"/>
    </source>
</evidence>
<dbReference type="OrthoDB" id="9090824at2"/>
<gene>
    <name evidence="1" type="ORF">TRP8649_04676</name>
</gene>
<proteinExistence type="predicted"/>
<keyword evidence="2" id="KW-1185">Reference proteome</keyword>
<dbReference type="RefSeq" id="WP_096705143.1">
    <property type="nucleotide sequence ID" value="NZ_FXXP01000006.1"/>
</dbReference>
<dbReference type="EMBL" id="FXXP01000006">
    <property type="protein sequence ID" value="SMX30532.1"/>
    <property type="molecule type" value="Genomic_DNA"/>
</dbReference>
<protein>
    <submittedName>
        <fullName evidence="1">Uncharacterized protein</fullName>
    </submittedName>
</protein>
<dbReference type="Proteomes" id="UP000225972">
    <property type="component" value="Unassembled WGS sequence"/>
</dbReference>
<evidence type="ECO:0000313" key="2">
    <source>
        <dbReference type="Proteomes" id="UP000225972"/>
    </source>
</evidence>
<accession>A0A238JKS7</accession>
<sequence length="147" mass="16761">MEEYAPGDIVEVETTKGLAYVQLTHTHPSYPPVVKFLPGSYEHRPDNVTVLAEKPAPMAMVPLTGALNRLGLKHALAGRSDIPHSERSFPIFRMPIRDKQGKIIYWWFWDGQGLTYSTELMAQQETLPMREVMSSDHFLDQLLTHDK</sequence>
<name>A0A238JKS7_9RHOB</name>
<reference evidence="2" key="1">
    <citation type="submission" date="2017-05" db="EMBL/GenBank/DDBJ databases">
        <authorList>
            <person name="Rodrigo-Torres L."/>
            <person name="Arahal R. D."/>
            <person name="Lucena T."/>
        </authorList>
    </citation>
    <scope>NUCLEOTIDE SEQUENCE [LARGE SCALE GENOMIC DNA]</scope>
    <source>
        <strain evidence="2">CECT 8649</strain>
    </source>
</reference>
<dbReference type="AlphaFoldDB" id="A0A238JKS7"/>
<organism evidence="1 2">
    <name type="scientific">Pelagimonas phthalicica</name>
    <dbReference type="NCBI Taxonomy" id="1037362"/>
    <lineage>
        <taxon>Bacteria</taxon>
        <taxon>Pseudomonadati</taxon>
        <taxon>Pseudomonadota</taxon>
        <taxon>Alphaproteobacteria</taxon>
        <taxon>Rhodobacterales</taxon>
        <taxon>Roseobacteraceae</taxon>
        <taxon>Pelagimonas</taxon>
    </lineage>
</organism>